<keyword evidence="5" id="KW-1185">Reference proteome</keyword>
<keyword evidence="1" id="KW-0677">Repeat</keyword>
<proteinExistence type="predicted"/>
<sequence>MGKITSASPKETTTHFNHSHPLKLCNYIPLQIPNLSSSCSGCKLQPSGMIYSCTVCSYFLHKQCFEMPRKISHPCHKDHSFTLLAQPAYEDGMFKCDACGDIGSGFSYHCKPCGADLHILCSAMPLSVTHAGHVHKLELTFGSPYPAKDFCCDICKRVGSDHWIYRCNLCAFDAHLHCARSVSPVNNMGFQSHQRPVGGANFSRSAPEPSQGLGQHPMAATPSPMQHHFVPPQPAAGIPAGFPVMQQNPFTINRQSEQLFLQALQQMIQNNQAMTQAILAGGANGLGAAGVGGGLGAGGFGGNNGYQQLMQLYSGLNGGGFGGNNDGYQQLMQLYSGLNGGGGGGGQEFLQAFMNAGGFGGGGGLDILQSLSGGAGGLDFLGGMLGGLGF</sequence>
<evidence type="ECO:0000313" key="4">
    <source>
        <dbReference type="EMBL" id="KZV46049.1"/>
    </source>
</evidence>
<feature type="region of interest" description="Disordered" evidence="2">
    <location>
        <begin position="194"/>
        <end position="218"/>
    </location>
</feature>
<evidence type="ECO:0000259" key="3">
    <source>
        <dbReference type="Pfam" id="PF03107"/>
    </source>
</evidence>
<gene>
    <name evidence="4" type="ORF">F511_23353</name>
</gene>
<dbReference type="AlphaFoldDB" id="A0A2Z7CMV8"/>
<dbReference type="OrthoDB" id="1877533at2759"/>
<evidence type="ECO:0000256" key="1">
    <source>
        <dbReference type="ARBA" id="ARBA00022737"/>
    </source>
</evidence>
<organism evidence="4 5">
    <name type="scientific">Dorcoceras hygrometricum</name>
    <dbReference type="NCBI Taxonomy" id="472368"/>
    <lineage>
        <taxon>Eukaryota</taxon>
        <taxon>Viridiplantae</taxon>
        <taxon>Streptophyta</taxon>
        <taxon>Embryophyta</taxon>
        <taxon>Tracheophyta</taxon>
        <taxon>Spermatophyta</taxon>
        <taxon>Magnoliopsida</taxon>
        <taxon>eudicotyledons</taxon>
        <taxon>Gunneridae</taxon>
        <taxon>Pentapetalae</taxon>
        <taxon>asterids</taxon>
        <taxon>lamiids</taxon>
        <taxon>Lamiales</taxon>
        <taxon>Gesneriaceae</taxon>
        <taxon>Didymocarpoideae</taxon>
        <taxon>Trichosporeae</taxon>
        <taxon>Loxocarpinae</taxon>
        <taxon>Dorcoceras</taxon>
    </lineage>
</organism>
<feature type="domain" description="DC1" evidence="3">
    <location>
        <begin position="74"/>
        <end position="121"/>
    </location>
</feature>
<dbReference type="PANTHER" id="PTHR46288">
    <property type="entry name" value="PHORBOL-ESTER/DAG-TYPE DOMAIN-CONTAINING PROTEIN"/>
    <property type="match status" value="1"/>
</dbReference>
<feature type="domain" description="DC1" evidence="3">
    <location>
        <begin position="17"/>
        <end position="64"/>
    </location>
</feature>
<name>A0A2Z7CMV8_9LAMI</name>
<evidence type="ECO:0000313" key="5">
    <source>
        <dbReference type="Proteomes" id="UP000250235"/>
    </source>
</evidence>
<dbReference type="Pfam" id="PF03107">
    <property type="entry name" value="C1_2"/>
    <property type="match status" value="3"/>
</dbReference>
<reference evidence="4 5" key="1">
    <citation type="journal article" date="2015" name="Proc. Natl. Acad. Sci. U.S.A.">
        <title>The resurrection genome of Boea hygrometrica: A blueprint for survival of dehydration.</title>
        <authorList>
            <person name="Xiao L."/>
            <person name="Yang G."/>
            <person name="Zhang L."/>
            <person name="Yang X."/>
            <person name="Zhao S."/>
            <person name="Ji Z."/>
            <person name="Zhou Q."/>
            <person name="Hu M."/>
            <person name="Wang Y."/>
            <person name="Chen M."/>
            <person name="Xu Y."/>
            <person name="Jin H."/>
            <person name="Xiao X."/>
            <person name="Hu G."/>
            <person name="Bao F."/>
            <person name="Hu Y."/>
            <person name="Wan P."/>
            <person name="Li L."/>
            <person name="Deng X."/>
            <person name="Kuang T."/>
            <person name="Xiang C."/>
            <person name="Zhu J.K."/>
            <person name="Oliver M.J."/>
            <person name="He Y."/>
        </authorList>
    </citation>
    <scope>NUCLEOTIDE SEQUENCE [LARGE SCALE GENOMIC DNA]</scope>
    <source>
        <strain evidence="5">cv. XS01</strain>
    </source>
</reference>
<dbReference type="InterPro" id="IPR046349">
    <property type="entry name" value="C1-like_sf"/>
</dbReference>
<evidence type="ECO:0000256" key="2">
    <source>
        <dbReference type="SAM" id="MobiDB-lite"/>
    </source>
</evidence>
<dbReference type="Proteomes" id="UP000250235">
    <property type="component" value="Unassembled WGS sequence"/>
</dbReference>
<dbReference type="EMBL" id="KQ995723">
    <property type="protein sequence ID" value="KZV46049.1"/>
    <property type="molecule type" value="Genomic_DNA"/>
</dbReference>
<protein>
    <recommendedName>
        <fullName evidence="3">DC1 domain-containing protein</fullName>
    </recommendedName>
</protein>
<dbReference type="PANTHER" id="PTHR46288:SF13">
    <property type="entry name" value="DC1 DOMAIN CONTAINING PROTEIN"/>
    <property type="match status" value="1"/>
</dbReference>
<dbReference type="SUPFAM" id="SSF57889">
    <property type="entry name" value="Cysteine-rich domain"/>
    <property type="match status" value="1"/>
</dbReference>
<feature type="domain" description="DC1" evidence="3">
    <location>
        <begin position="133"/>
        <end position="179"/>
    </location>
</feature>
<accession>A0A2Z7CMV8</accession>
<dbReference type="InterPro" id="IPR004146">
    <property type="entry name" value="DC1"/>
</dbReference>